<organism evidence="4 5">
    <name type="scientific">Nitratidesulfovibrio vulgaris (strain DP4)</name>
    <name type="common">Desulfovibrio vulgaris</name>
    <dbReference type="NCBI Taxonomy" id="391774"/>
    <lineage>
        <taxon>Bacteria</taxon>
        <taxon>Pseudomonadati</taxon>
        <taxon>Thermodesulfobacteriota</taxon>
        <taxon>Desulfovibrionia</taxon>
        <taxon>Desulfovibrionales</taxon>
        <taxon>Desulfovibrionaceae</taxon>
        <taxon>Nitratidesulfovibrio</taxon>
    </lineage>
</organism>
<proteinExistence type="predicted"/>
<dbReference type="Proteomes" id="UP000009173">
    <property type="component" value="Chromosome"/>
</dbReference>
<dbReference type="PANTHER" id="PTHR10587">
    <property type="entry name" value="GLYCOSYL TRANSFERASE-RELATED"/>
    <property type="match status" value="1"/>
</dbReference>
<dbReference type="Gene3D" id="3.20.20.370">
    <property type="entry name" value="Glycoside hydrolase/deacetylase"/>
    <property type="match status" value="1"/>
</dbReference>
<dbReference type="KEGG" id="dvl:Dvul_2705"/>
<evidence type="ECO:0000313" key="4">
    <source>
        <dbReference type="EMBL" id="ABM29716.1"/>
    </source>
</evidence>
<dbReference type="EMBL" id="CP000527">
    <property type="protein sequence ID" value="ABM29716.1"/>
    <property type="molecule type" value="Genomic_DNA"/>
</dbReference>
<dbReference type="HOGENOM" id="CLU_021264_0_0_7"/>
<dbReference type="CDD" id="cd10917">
    <property type="entry name" value="CE4_NodB_like_6s_7s"/>
    <property type="match status" value="1"/>
</dbReference>
<dbReference type="Pfam" id="PF01522">
    <property type="entry name" value="Polysacc_deac_1"/>
    <property type="match status" value="1"/>
</dbReference>
<evidence type="ECO:0000313" key="5">
    <source>
        <dbReference type="Proteomes" id="UP000009173"/>
    </source>
</evidence>
<sequence length="242" mass="26942" precursor="true">MPVHTHDRETDMPHAALTLLCSLLCLACPISAYAEEIFDGFSLAMLGAHTNTCAITFDDGPGPHTPRLLGILRERNIKATFFVLGSRVARYPQTMRAIAAEGHEVGNHTYSHVNLRNLAPETQRDEIARTDAALLELGIPVRYLRPPYGRYDKNTLEQAAIENLTIVMWSIDSRDWQSPRQPMARVLPRSSSGKVHGVFLFHDNHRSTVDAMPRILDDLAAAGCQFVTLSEYLDNDGPVCLH</sequence>
<dbReference type="SUPFAM" id="SSF88713">
    <property type="entry name" value="Glycoside hydrolase/deacetylase"/>
    <property type="match status" value="1"/>
</dbReference>
<dbReference type="PANTHER" id="PTHR10587:SF133">
    <property type="entry name" value="CHITIN DEACETYLASE 1-RELATED"/>
    <property type="match status" value="1"/>
</dbReference>
<protein>
    <submittedName>
        <fullName evidence="4">Polysaccharide deacetylase</fullName>
    </submittedName>
</protein>
<evidence type="ECO:0000256" key="2">
    <source>
        <dbReference type="ARBA" id="ARBA00022801"/>
    </source>
</evidence>
<dbReference type="InterPro" id="IPR011330">
    <property type="entry name" value="Glyco_hydro/deAcase_b/a-brl"/>
</dbReference>
<dbReference type="GO" id="GO:0046872">
    <property type="term" value="F:metal ion binding"/>
    <property type="evidence" value="ECO:0007669"/>
    <property type="project" value="UniProtKB-KW"/>
</dbReference>
<dbReference type="PROSITE" id="PS51677">
    <property type="entry name" value="NODB"/>
    <property type="match status" value="1"/>
</dbReference>
<keyword evidence="2" id="KW-0378">Hydrolase</keyword>
<dbReference type="GO" id="GO:0016020">
    <property type="term" value="C:membrane"/>
    <property type="evidence" value="ECO:0007669"/>
    <property type="project" value="TreeGrafter"/>
</dbReference>
<reference evidence="5" key="1">
    <citation type="journal article" date="2009" name="Environ. Microbiol.">
        <title>Contribution of mobile genetic elements to Desulfovibrio vulgaris genome plasticity.</title>
        <authorList>
            <person name="Walker C.B."/>
            <person name="Stolyar S."/>
            <person name="Chivian D."/>
            <person name="Pinel N."/>
            <person name="Gabster J.A."/>
            <person name="Dehal P.S."/>
            <person name="He Z."/>
            <person name="Yang Z.K."/>
            <person name="Yen H.C."/>
            <person name="Zhou J."/>
            <person name="Wall J.D."/>
            <person name="Hazen T.C."/>
            <person name="Arkin A.P."/>
            <person name="Stahl D.A."/>
        </authorList>
    </citation>
    <scope>NUCLEOTIDE SEQUENCE [LARGE SCALE GENOMIC DNA]</scope>
    <source>
        <strain evidence="5">DP4</strain>
    </source>
</reference>
<keyword evidence="1" id="KW-0479">Metal-binding</keyword>
<dbReference type="InterPro" id="IPR050248">
    <property type="entry name" value="Polysacc_deacetylase_ArnD"/>
</dbReference>
<gene>
    <name evidence="4" type="ordered locus">Dvul_2705</name>
</gene>
<evidence type="ECO:0000259" key="3">
    <source>
        <dbReference type="PROSITE" id="PS51677"/>
    </source>
</evidence>
<dbReference type="AlphaFoldDB" id="A0A0H3ABJ3"/>
<accession>A0A0H3ABJ3</accession>
<feature type="domain" description="NodB homology" evidence="3">
    <location>
        <begin position="51"/>
        <end position="227"/>
    </location>
</feature>
<evidence type="ECO:0000256" key="1">
    <source>
        <dbReference type="ARBA" id="ARBA00022723"/>
    </source>
</evidence>
<dbReference type="GO" id="GO:0005975">
    <property type="term" value="P:carbohydrate metabolic process"/>
    <property type="evidence" value="ECO:0007669"/>
    <property type="project" value="InterPro"/>
</dbReference>
<name>A0A0H3ABJ3_NITV4</name>
<dbReference type="InterPro" id="IPR002509">
    <property type="entry name" value="NODB_dom"/>
</dbReference>
<dbReference type="GO" id="GO:0016810">
    <property type="term" value="F:hydrolase activity, acting on carbon-nitrogen (but not peptide) bonds"/>
    <property type="evidence" value="ECO:0007669"/>
    <property type="project" value="InterPro"/>
</dbReference>